<evidence type="ECO:0000313" key="3">
    <source>
        <dbReference type="EMBL" id="EMZ19406.1"/>
    </source>
</evidence>
<dbReference type="InterPro" id="IPR003346">
    <property type="entry name" value="Transposase_20"/>
</dbReference>
<dbReference type="GO" id="GO:0003677">
    <property type="term" value="F:DNA binding"/>
    <property type="evidence" value="ECO:0007669"/>
    <property type="project" value="InterPro"/>
</dbReference>
<accession>N1ZU14</accession>
<dbReference type="Pfam" id="PF01548">
    <property type="entry name" value="DEDD_Tnp_IS110"/>
    <property type="match status" value="1"/>
</dbReference>
<feature type="domain" description="Transposase IS110-like N-terminal" evidence="1">
    <location>
        <begin position="14"/>
        <end position="172"/>
    </location>
</feature>
<dbReference type="NCBIfam" id="NF033542">
    <property type="entry name" value="transpos_IS110"/>
    <property type="match status" value="1"/>
</dbReference>
<dbReference type="eggNOG" id="COG3547">
    <property type="taxonomic scope" value="Bacteria"/>
</dbReference>
<evidence type="ECO:0000313" key="4">
    <source>
        <dbReference type="EMBL" id="EMZ19592.1"/>
    </source>
</evidence>
<dbReference type="Pfam" id="PF02371">
    <property type="entry name" value="Transposase_20"/>
    <property type="match status" value="1"/>
</dbReference>
<evidence type="ECO:0000259" key="1">
    <source>
        <dbReference type="Pfam" id="PF01548"/>
    </source>
</evidence>
<proteinExistence type="predicted"/>
<dbReference type="Proteomes" id="UP000012589">
    <property type="component" value="Unassembled WGS sequence"/>
</dbReference>
<dbReference type="HOGENOM" id="CLU_036902_4_4_9"/>
<dbReference type="OrthoDB" id="9811278at2"/>
<dbReference type="EMBL" id="AQFT01000160">
    <property type="protein sequence ID" value="EMZ19592.1"/>
    <property type="molecule type" value="Genomic_DNA"/>
</dbReference>
<reference evidence="3 5" key="1">
    <citation type="journal article" date="2014" name="Genome Announc.">
        <title>Draft genome sequences of the altered schaedler flora, a defined bacterial community from gnotobiotic mice.</title>
        <authorList>
            <person name="Wannemuehler M.J."/>
            <person name="Overstreet A.M."/>
            <person name="Ward D.V."/>
            <person name="Phillips G.J."/>
        </authorList>
    </citation>
    <scope>NUCLEOTIDE SEQUENCE [LARGE SCALE GENOMIC DNA]</scope>
    <source>
        <strain evidence="3 5">ASF492</strain>
    </source>
</reference>
<dbReference type="PANTHER" id="PTHR33055:SF15">
    <property type="entry name" value="TRANSPOSASE-RELATED"/>
    <property type="match status" value="1"/>
</dbReference>
<name>N1ZU14_9FIRM</name>
<organism evidence="3 5">
    <name type="scientific">Eubacterium plexicaudatum ASF492</name>
    <dbReference type="NCBI Taxonomy" id="1235802"/>
    <lineage>
        <taxon>Bacteria</taxon>
        <taxon>Bacillati</taxon>
        <taxon>Bacillota</taxon>
        <taxon>Clostridia</taxon>
        <taxon>Eubacteriales</taxon>
        <taxon>Eubacteriaceae</taxon>
        <taxon>Eubacterium</taxon>
    </lineage>
</organism>
<gene>
    <name evidence="4" type="ORF">C823_05417</name>
    <name evidence="3" type="ORF">C823_05489</name>
</gene>
<dbReference type="GO" id="GO:0004803">
    <property type="term" value="F:transposase activity"/>
    <property type="evidence" value="ECO:0007669"/>
    <property type="project" value="InterPro"/>
</dbReference>
<evidence type="ECO:0000259" key="2">
    <source>
        <dbReference type="Pfam" id="PF02371"/>
    </source>
</evidence>
<dbReference type="PATRIC" id="fig|1235802.3.peg.5717"/>
<evidence type="ECO:0000313" key="5">
    <source>
        <dbReference type="Proteomes" id="UP000012589"/>
    </source>
</evidence>
<sequence>MKKIKIDYLSTLFVGIDIGSRTNVISALNFDQDFLIRMVPVANAQGGAEQMEEMVAQVLSQHHEFKAVIIGLESTGFYGVHIANYLSTSEKLAPFSTKVYCLNPNEVKQYKKSFNSLDKNDGIDSFVIADFARVGRIHTEPWRGAQYLALQRLTRHRLHITECIAREKTYMLNNIFLKFSEFAMLKKDEHPFSDKYGATAEAVLTDYLSTEDIVDASVDELVAFISSKSRGRIADPEQTTYLLQKAAQDSYRLDQCLYEPLTVSIGCSFNCISAFEKELKAINAAIQRAVKGLNPTEYQILTSVPGIGPVYASGILAELGTIKCFKSNDALAKYCGIVWKENQSGEFEAEDTPMNKAGNRYLRYYMIEAAGSVIQHCPEYKAFYDKKFAEVRTHQHKRALALTSRKLIRMLFGLLANGKLYSVEKSR</sequence>
<feature type="domain" description="Transposase IS116/IS110/IS902 C-terminal" evidence="2">
    <location>
        <begin position="299"/>
        <end position="384"/>
    </location>
</feature>
<dbReference type="AlphaFoldDB" id="N1ZU14"/>
<dbReference type="PANTHER" id="PTHR33055">
    <property type="entry name" value="TRANSPOSASE FOR INSERTION SEQUENCE ELEMENT IS1111A"/>
    <property type="match status" value="1"/>
</dbReference>
<protein>
    <submittedName>
        <fullName evidence="3">Uncharacterized protein</fullName>
    </submittedName>
</protein>
<dbReference type="GO" id="GO:0006313">
    <property type="term" value="P:DNA transposition"/>
    <property type="evidence" value="ECO:0007669"/>
    <property type="project" value="InterPro"/>
</dbReference>
<dbReference type="InterPro" id="IPR002525">
    <property type="entry name" value="Transp_IS110-like_N"/>
</dbReference>
<dbReference type="InterPro" id="IPR047650">
    <property type="entry name" value="Transpos_IS110"/>
</dbReference>
<keyword evidence="5" id="KW-1185">Reference proteome</keyword>
<dbReference type="EMBL" id="AQFT01000163">
    <property type="protein sequence ID" value="EMZ19406.1"/>
    <property type="molecule type" value="Genomic_DNA"/>
</dbReference>
<comment type="caution">
    <text evidence="3">The sequence shown here is derived from an EMBL/GenBank/DDBJ whole genome shotgun (WGS) entry which is preliminary data.</text>
</comment>